<dbReference type="PROSITE" id="PS50112">
    <property type="entry name" value="PAS"/>
    <property type="match status" value="1"/>
</dbReference>
<keyword evidence="2" id="KW-0547">Nucleotide-binding</keyword>
<dbReference type="NCBIfam" id="TIGR00229">
    <property type="entry name" value="sensory_box"/>
    <property type="match status" value="1"/>
</dbReference>
<dbReference type="GO" id="GO:0006355">
    <property type="term" value="P:regulation of DNA-templated transcription"/>
    <property type="evidence" value="ECO:0007669"/>
    <property type="project" value="InterPro"/>
</dbReference>
<reference evidence="11 12" key="1">
    <citation type="submission" date="2018-01" db="EMBL/GenBank/DDBJ databases">
        <title>Genome sequence of a Cantenovulum-like bacteria.</title>
        <authorList>
            <person name="Tan W.R."/>
            <person name="Lau N.-S."/>
            <person name="Go F."/>
            <person name="Amirul A.-A.A."/>
        </authorList>
    </citation>
    <scope>NUCLEOTIDE SEQUENCE [LARGE SCALE GENOMIC DNA]</scope>
    <source>
        <strain evidence="11 12">CCB-QB4</strain>
    </source>
</reference>
<feature type="domain" description="EAL" evidence="9">
    <location>
        <begin position="611"/>
        <end position="863"/>
    </location>
</feature>
<dbReference type="PROSITE" id="PS50887">
    <property type="entry name" value="GGDEF"/>
    <property type="match status" value="1"/>
</dbReference>
<dbReference type="Pfam" id="PF13426">
    <property type="entry name" value="PAS_9"/>
    <property type="match status" value="1"/>
</dbReference>
<evidence type="ECO:0000259" key="10">
    <source>
        <dbReference type="PROSITE" id="PS50887"/>
    </source>
</evidence>
<dbReference type="Gene3D" id="3.20.20.450">
    <property type="entry name" value="EAL domain"/>
    <property type="match status" value="1"/>
</dbReference>
<dbReference type="Proteomes" id="UP000244441">
    <property type="component" value="Chromosome"/>
</dbReference>
<dbReference type="InterPro" id="IPR035965">
    <property type="entry name" value="PAS-like_dom_sf"/>
</dbReference>
<evidence type="ECO:0000256" key="5">
    <source>
        <dbReference type="ARBA" id="ARBA00059827"/>
    </source>
</evidence>
<dbReference type="CDD" id="cd00130">
    <property type="entry name" value="PAS"/>
    <property type="match status" value="1"/>
</dbReference>
<dbReference type="InterPro" id="IPR000014">
    <property type="entry name" value="PAS"/>
</dbReference>
<dbReference type="InterPro" id="IPR029787">
    <property type="entry name" value="Nucleotide_cyclase"/>
</dbReference>
<evidence type="ECO:0000256" key="2">
    <source>
        <dbReference type="ARBA" id="ARBA00022741"/>
    </source>
</evidence>
<evidence type="ECO:0000256" key="6">
    <source>
        <dbReference type="ARBA" id="ARBA00070616"/>
    </source>
</evidence>
<dbReference type="PROSITE" id="PS50883">
    <property type="entry name" value="EAL"/>
    <property type="match status" value="1"/>
</dbReference>
<dbReference type="InterPro" id="IPR000700">
    <property type="entry name" value="PAS-assoc_C"/>
</dbReference>
<dbReference type="AlphaFoldDB" id="A0A2S0VSY4"/>
<dbReference type="InterPro" id="IPR052155">
    <property type="entry name" value="Biofilm_reg_signaling"/>
</dbReference>
<dbReference type="SUPFAM" id="SSF55785">
    <property type="entry name" value="PYP-like sensor domain (PAS domain)"/>
    <property type="match status" value="2"/>
</dbReference>
<feature type="domain" description="GGDEF" evidence="10">
    <location>
        <begin position="463"/>
        <end position="602"/>
    </location>
</feature>
<dbReference type="CDD" id="cd01948">
    <property type="entry name" value="EAL"/>
    <property type="match status" value="1"/>
</dbReference>
<name>A0A2S0VSY4_9ALTE</name>
<keyword evidence="12" id="KW-1185">Reference proteome</keyword>
<dbReference type="EMBL" id="CP026604">
    <property type="protein sequence ID" value="AWB67210.1"/>
    <property type="molecule type" value="Genomic_DNA"/>
</dbReference>
<gene>
    <name evidence="11" type="ORF">C2869_12525</name>
</gene>
<evidence type="ECO:0000313" key="11">
    <source>
        <dbReference type="EMBL" id="AWB67210.1"/>
    </source>
</evidence>
<dbReference type="FunFam" id="3.30.450.20:FF:000060">
    <property type="entry name" value="Sensor protein FixL"/>
    <property type="match status" value="1"/>
</dbReference>
<feature type="domain" description="PAC" evidence="8">
    <location>
        <begin position="381"/>
        <end position="431"/>
    </location>
</feature>
<dbReference type="Pfam" id="PF00563">
    <property type="entry name" value="EAL"/>
    <property type="match status" value="1"/>
</dbReference>
<dbReference type="SMART" id="SM00267">
    <property type="entry name" value="GGDEF"/>
    <property type="match status" value="1"/>
</dbReference>
<evidence type="ECO:0000256" key="4">
    <source>
        <dbReference type="ARBA" id="ARBA00022840"/>
    </source>
</evidence>
<proteinExistence type="predicted"/>
<dbReference type="CDD" id="cd01949">
    <property type="entry name" value="GGDEF"/>
    <property type="match status" value="1"/>
</dbReference>
<dbReference type="RefSeq" id="WP_108603257.1">
    <property type="nucleotide sequence ID" value="NZ_CP026604.1"/>
</dbReference>
<keyword evidence="1" id="KW-0808">Transferase</keyword>
<dbReference type="InterPro" id="IPR035919">
    <property type="entry name" value="EAL_sf"/>
</dbReference>
<dbReference type="Gene3D" id="3.30.450.20">
    <property type="entry name" value="PAS domain"/>
    <property type="match status" value="2"/>
</dbReference>
<dbReference type="SMART" id="SM00086">
    <property type="entry name" value="PAC"/>
    <property type="match status" value="2"/>
</dbReference>
<dbReference type="GO" id="GO:0016301">
    <property type="term" value="F:kinase activity"/>
    <property type="evidence" value="ECO:0007669"/>
    <property type="project" value="UniProtKB-KW"/>
</dbReference>
<dbReference type="KEGG" id="cate:C2869_12525"/>
<dbReference type="InterPro" id="IPR013767">
    <property type="entry name" value="PAS_fold"/>
</dbReference>
<dbReference type="PANTHER" id="PTHR44757">
    <property type="entry name" value="DIGUANYLATE CYCLASE DGCP"/>
    <property type="match status" value="1"/>
</dbReference>
<dbReference type="PROSITE" id="PS50113">
    <property type="entry name" value="PAC"/>
    <property type="match status" value="2"/>
</dbReference>
<dbReference type="GO" id="GO:0005524">
    <property type="term" value="F:ATP binding"/>
    <property type="evidence" value="ECO:0007669"/>
    <property type="project" value="UniProtKB-KW"/>
</dbReference>
<dbReference type="PANTHER" id="PTHR44757:SF2">
    <property type="entry name" value="BIOFILM ARCHITECTURE MAINTENANCE PROTEIN MBAA"/>
    <property type="match status" value="1"/>
</dbReference>
<dbReference type="SMART" id="SM00091">
    <property type="entry name" value="PAS"/>
    <property type="match status" value="1"/>
</dbReference>
<comment type="function">
    <text evidence="5">Putative oxygen sensor; modulates the activity of FixJ, a transcriptional activator of nitrogen fixation fixK gene. FixL probably acts as a kinase that phosphorylates FixJ.</text>
</comment>
<organism evidence="11 12">
    <name type="scientific">Saccharobesus litoralis</name>
    <dbReference type="NCBI Taxonomy" id="2172099"/>
    <lineage>
        <taxon>Bacteria</taxon>
        <taxon>Pseudomonadati</taxon>
        <taxon>Pseudomonadota</taxon>
        <taxon>Gammaproteobacteria</taxon>
        <taxon>Alteromonadales</taxon>
        <taxon>Alteromonadaceae</taxon>
        <taxon>Saccharobesus</taxon>
    </lineage>
</organism>
<dbReference type="InterPro" id="IPR001633">
    <property type="entry name" value="EAL_dom"/>
</dbReference>
<sequence>MNKIGYLTDLCRLQQRVCDQQEQLESTFQQALNKLNSDFALPCSSLWSTDNKEQTFHCRVSAADVENCLGSKINDQLIYENIMAMLNKGQPIFFSHLPREKRIAFEQMMTSDGRWTDLLIFPMSDAQCITGLLILGADTRFDDWSSFKFSLLCNQIFALANAYITHNNQKNQMDLLHQNELLNEIEQLASVGGWEYNLADQSMIWTDETYRIYGLEIGSPITADIGIQHYPNDAGLIIGQCFQQAIEQHIPYDEELRFIDAQGRKKWIRTTGKVRKHQGVVTHIYGAFEDITREKALISHEQDTSAYLATIINNLNDAVITVNDHGTILSANRSVEKIFLSKEVELVGKNVSVLMPQPYANMHQKYVTSYLNTGKAKIIGVGRELPAIRANGNEFPMELSLSEVIQNNQRVFIGIIKDISERKEAQDKIYQLAYFDGLTDLPNRISFERDLQDLLNKASLTQSQIYASLLDIDRFGQINLTYGKTTGNYALNMIAQRINALLPKTFKLYRNTADSFFLLHQTPLSDGIENELLTIAKLSQAILQSVSDEMAIAEHIHHLTISIGSAFTFANSLNCERFIQLLEFAKSQAKSKGGNTHSIIDNKQYAEFERRSLIASSLQLALNKNEFYLQLQPQYNTAGNIVASEALIRWRSTTFGSVSPAEFIPIAEDNGDIIQIGRWVLNSVCQLLNELNHQGIHTVIAVNLSAKQLIQPKFCQELLHQSQLWEISPQELMLEITETTLVTDIDLVKQRMLLLSKYGFRFSIDDFGTGYSSLSYLQALPIHELKIDRFFVEAINDNSAQVPIVNTILQMAKSLGVQTVAEGIENKWQQSYLAERGCDIYQGYLLSKPLDLKAWLYKIQQAQAVAMSE</sequence>
<accession>A0A2S0VSY4</accession>
<dbReference type="SUPFAM" id="SSF55073">
    <property type="entry name" value="Nucleotide cyclase"/>
    <property type="match status" value="1"/>
</dbReference>
<evidence type="ECO:0000259" key="8">
    <source>
        <dbReference type="PROSITE" id="PS50113"/>
    </source>
</evidence>
<dbReference type="InterPro" id="IPR000160">
    <property type="entry name" value="GGDEF_dom"/>
</dbReference>
<evidence type="ECO:0000259" key="9">
    <source>
        <dbReference type="PROSITE" id="PS50883"/>
    </source>
</evidence>
<dbReference type="NCBIfam" id="TIGR00254">
    <property type="entry name" value="GGDEF"/>
    <property type="match status" value="1"/>
</dbReference>
<dbReference type="InterPro" id="IPR043128">
    <property type="entry name" value="Rev_trsase/Diguanyl_cyclase"/>
</dbReference>
<dbReference type="Pfam" id="PF00989">
    <property type="entry name" value="PAS"/>
    <property type="match status" value="1"/>
</dbReference>
<dbReference type="Pfam" id="PF00990">
    <property type="entry name" value="GGDEF"/>
    <property type="match status" value="1"/>
</dbReference>
<feature type="domain" description="PAC" evidence="8">
    <location>
        <begin position="252"/>
        <end position="303"/>
    </location>
</feature>
<evidence type="ECO:0000256" key="1">
    <source>
        <dbReference type="ARBA" id="ARBA00022679"/>
    </source>
</evidence>
<protein>
    <recommendedName>
        <fullName evidence="6">Sensor protein FixL</fullName>
    </recommendedName>
</protein>
<evidence type="ECO:0000256" key="3">
    <source>
        <dbReference type="ARBA" id="ARBA00022777"/>
    </source>
</evidence>
<feature type="domain" description="PAS" evidence="7">
    <location>
        <begin position="304"/>
        <end position="374"/>
    </location>
</feature>
<dbReference type="SUPFAM" id="SSF141868">
    <property type="entry name" value="EAL domain-like"/>
    <property type="match status" value="1"/>
</dbReference>
<dbReference type="OrthoDB" id="6341453at2"/>
<keyword evidence="3" id="KW-0418">Kinase</keyword>
<dbReference type="InterPro" id="IPR001610">
    <property type="entry name" value="PAC"/>
</dbReference>
<dbReference type="Gene3D" id="3.30.70.270">
    <property type="match status" value="1"/>
</dbReference>
<evidence type="ECO:0000313" key="12">
    <source>
        <dbReference type="Proteomes" id="UP000244441"/>
    </source>
</evidence>
<dbReference type="SMART" id="SM00052">
    <property type="entry name" value="EAL"/>
    <property type="match status" value="1"/>
</dbReference>
<keyword evidence="4" id="KW-0067">ATP-binding</keyword>
<evidence type="ECO:0000259" key="7">
    <source>
        <dbReference type="PROSITE" id="PS50112"/>
    </source>
</evidence>